<evidence type="ECO:0000256" key="4">
    <source>
        <dbReference type="ARBA" id="ARBA00022989"/>
    </source>
</evidence>
<comment type="similarity">
    <text evidence="2 6">Belongs to the SURF1 family.</text>
</comment>
<protein>
    <recommendedName>
        <fullName evidence="6">SURF1-like protein</fullName>
    </recommendedName>
</protein>
<dbReference type="InterPro" id="IPR002994">
    <property type="entry name" value="Surf1/Shy1"/>
</dbReference>
<comment type="caution">
    <text evidence="6">Lacks conserved residue(s) required for the propagation of feature annotation.</text>
</comment>
<gene>
    <name evidence="7" type="ORF">QWZ14_20435</name>
</gene>
<evidence type="ECO:0000256" key="2">
    <source>
        <dbReference type="ARBA" id="ARBA00007165"/>
    </source>
</evidence>
<dbReference type="CDD" id="cd06662">
    <property type="entry name" value="SURF1"/>
    <property type="match status" value="1"/>
</dbReference>
<evidence type="ECO:0000256" key="5">
    <source>
        <dbReference type="ARBA" id="ARBA00023136"/>
    </source>
</evidence>
<evidence type="ECO:0000313" key="8">
    <source>
        <dbReference type="Proteomes" id="UP001529369"/>
    </source>
</evidence>
<evidence type="ECO:0000256" key="6">
    <source>
        <dbReference type="RuleBase" id="RU363076"/>
    </source>
</evidence>
<comment type="subcellular location">
    <subcellularLocation>
        <location evidence="6">Cell membrane</location>
        <topology evidence="6">Multi-pass membrane protein</topology>
    </subcellularLocation>
    <subcellularLocation>
        <location evidence="1">Membrane</location>
    </subcellularLocation>
</comment>
<keyword evidence="4 6" id="KW-1133">Transmembrane helix</keyword>
<proteinExistence type="inferred from homology"/>
<feature type="transmembrane region" description="Helical" evidence="6">
    <location>
        <begin position="198"/>
        <end position="220"/>
    </location>
</feature>
<sequence>MRRRIWLPVLASLPVLAALLWLGTWQVQRLHWKTDMLDRIAAAEAGPPLPLAGSAAPYTKVVATGRLDHAREALLGVEVRGTALGGHLVTPLLRDGAPPLLVDRGWVPLTRDRGLDRPEGEVAITGYIRAADTRDWNSPKDDTAGRRFYVFDPAAIGAALGLPPPAPFGLVALAPPGAPAGLLPAAAASLPRPDNPHLGYAITWYGLAAALVGVLIAFLLRRDREPAA</sequence>
<evidence type="ECO:0000256" key="1">
    <source>
        <dbReference type="ARBA" id="ARBA00004370"/>
    </source>
</evidence>
<dbReference type="RefSeq" id="WP_290318703.1">
    <property type="nucleotide sequence ID" value="NZ_JAUFPN010000182.1"/>
</dbReference>
<dbReference type="Pfam" id="PF02104">
    <property type="entry name" value="SURF1"/>
    <property type="match status" value="1"/>
</dbReference>
<evidence type="ECO:0000256" key="3">
    <source>
        <dbReference type="ARBA" id="ARBA00022692"/>
    </source>
</evidence>
<dbReference type="InterPro" id="IPR045214">
    <property type="entry name" value="Surf1/Surf4"/>
</dbReference>
<dbReference type="PANTHER" id="PTHR23427">
    <property type="entry name" value="SURFEIT LOCUS PROTEIN"/>
    <property type="match status" value="1"/>
</dbReference>
<name>A0ABT8AAQ1_9PROT</name>
<evidence type="ECO:0000313" key="7">
    <source>
        <dbReference type="EMBL" id="MDN3566750.1"/>
    </source>
</evidence>
<keyword evidence="8" id="KW-1185">Reference proteome</keyword>
<keyword evidence="3 6" id="KW-0812">Transmembrane</keyword>
<keyword evidence="5 6" id="KW-0472">Membrane</keyword>
<dbReference type="PANTHER" id="PTHR23427:SF2">
    <property type="entry name" value="SURFEIT LOCUS PROTEIN 1"/>
    <property type="match status" value="1"/>
</dbReference>
<accession>A0ABT8AAQ1</accession>
<comment type="caution">
    <text evidence="7">The sequence shown here is derived from an EMBL/GenBank/DDBJ whole genome shotgun (WGS) entry which is preliminary data.</text>
</comment>
<keyword evidence="6" id="KW-1003">Cell membrane</keyword>
<dbReference type="Proteomes" id="UP001529369">
    <property type="component" value="Unassembled WGS sequence"/>
</dbReference>
<dbReference type="PROSITE" id="PS50895">
    <property type="entry name" value="SURF1"/>
    <property type="match status" value="1"/>
</dbReference>
<reference evidence="8" key="1">
    <citation type="journal article" date="2019" name="Int. J. Syst. Evol. Microbiol.">
        <title>The Global Catalogue of Microorganisms (GCM) 10K type strain sequencing project: providing services to taxonomists for standard genome sequencing and annotation.</title>
        <authorList>
            <consortium name="The Broad Institute Genomics Platform"/>
            <consortium name="The Broad Institute Genome Sequencing Center for Infectious Disease"/>
            <person name="Wu L."/>
            <person name="Ma J."/>
        </authorList>
    </citation>
    <scope>NUCLEOTIDE SEQUENCE [LARGE SCALE GENOMIC DNA]</scope>
    <source>
        <strain evidence="8">CECT 7131</strain>
    </source>
</reference>
<dbReference type="EMBL" id="JAUFPN010000182">
    <property type="protein sequence ID" value="MDN3566750.1"/>
    <property type="molecule type" value="Genomic_DNA"/>
</dbReference>
<organism evidence="7 8">
    <name type="scientific">Paeniroseomonas aquatica</name>
    <dbReference type="NCBI Taxonomy" id="373043"/>
    <lineage>
        <taxon>Bacteria</taxon>
        <taxon>Pseudomonadati</taxon>
        <taxon>Pseudomonadota</taxon>
        <taxon>Alphaproteobacteria</taxon>
        <taxon>Acetobacterales</taxon>
        <taxon>Acetobacteraceae</taxon>
        <taxon>Paeniroseomonas</taxon>
    </lineage>
</organism>